<dbReference type="PANTHER" id="PTHR28008">
    <property type="entry name" value="DOMAIN PROTEIN, PUTATIVE (AFU_ORTHOLOGUE AFUA_3G10980)-RELATED"/>
    <property type="match status" value="1"/>
</dbReference>
<keyword evidence="1" id="KW-0472">Membrane</keyword>
<keyword evidence="4" id="KW-1185">Reference proteome</keyword>
<proteinExistence type="predicted"/>
<keyword evidence="1" id="KW-0812">Transmembrane</keyword>
<dbReference type="Proteomes" id="UP001185092">
    <property type="component" value="Unassembled WGS sequence"/>
</dbReference>
<sequence length="123" mass="14132">MFFRYNLFTLLWALVILFLTLIPGQHLPEMVSWNLLATDKLAHSFVFMILTLLAIIGFLKQGVYPWLKQRAEWVAVAGAFVYGGFIELMQSFIPNRSFEFQDMIANGIGCLLGYAVYLLIYKV</sequence>
<feature type="transmembrane region" description="Helical" evidence="1">
    <location>
        <begin position="71"/>
        <end position="92"/>
    </location>
</feature>
<dbReference type="RefSeq" id="WP_309937205.1">
    <property type="nucleotide sequence ID" value="NZ_AP025305.1"/>
</dbReference>
<accession>A0AAE3XL32</accession>
<comment type="caution">
    <text evidence="3">The sequence shown here is derived from an EMBL/GenBank/DDBJ whole genome shotgun (WGS) entry which is preliminary data.</text>
</comment>
<evidence type="ECO:0000256" key="1">
    <source>
        <dbReference type="SAM" id="Phobius"/>
    </source>
</evidence>
<name>A0AAE3XL32_9BACT</name>
<evidence type="ECO:0000313" key="3">
    <source>
        <dbReference type="EMBL" id="MDR6237736.1"/>
    </source>
</evidence>
<evidence type="ECO:0000259" key="2">
    <source>
        <dbReference type="Pfam" id="PF04892"/>
    </source>
</evidence>
<keyword evidence="1" id="KW-1133">Transmembrane helix</keyword>
<dbReference type="Pfam" id="PF04892">
    <property type="entry name" value="VanZ"/>
    <property type="match status" value="1"/>
</dbReference>
<protein>
    <submittedName>
        <fullName evidence="3">VanZ family protein</fullName>
    </submittedName>
</protein>
<dbReference type="EMBL" id="JAVDQD010000001">
    <property type="protein sequence ID" value="MDR6237736.1"/>
    <property type="molecule type" value="Genomic_DNA"/>
</dbReference>
<dbReference type="NCBIfam" id="NF037970">
    <property type="entry name" value="vanZ_1"/>
    <property type="match status" value="1"/>
</dbReference>
<dbReference type="PANTHER" id="PTHR28008:SF1">
    <property type="entry name" value="DOMAIN PROTEIN, PUTATIVE (AFU_ORTHOLOGUE AFUA_3G10980)-RELATED"/>
    <property type="match status" value="1"/>
</dbReference>
<reference evidence="3" key="1">
    <citation type="submission" date="2023-07" db="EMBL/GenBank/DDBJ databases">
        <title>Genomic Encyclopedia of Type Strains, Phase IV (KMG-IV): sequencing the most valuable type-strain genomes for metagenomic binning, comparative biology and taxonomic classification.</title>
        <authorList>
            <person name="Goeker M."/>
        </authorList>
    </citation>
    <scope>NUCLEOTIDE SEQUENCE</scope>
    <source>
        <strain evidence="3">DSM 26174</strain>
    </source>
</reference>
<feature type="domain" description="VanZ-like" evidence="2">
    <location>
        <begin position="19"/>
        <end position="120"/>
    </location>
</feature>
<gene>
    <name evidence="3" type="ORF">HNQ88_000712</name>
</gene>
<feature type="transmembrane region" description="Helical" evidence="1">
    <location>
        <begin position="40"/>
        <end position="59"/>
    </location>
</feature>
<dbReference type="InterPro" id="IPR006976">
    <property type="entry name" value="VanZ-like"/>
</dbReference>
<evidence type="ECO:0000313" key="4">
    <source>
        <dbReference type="Proteomes" id="UP001185092"/>
    </source>
</evidence>
<dbReference type="AlphaFoldDB" id="A0AAE3XL32"/>
<feature type="transmembrane region" description="Helical" evidence="1">
    <location>
        <begin position="104"/>
        <end position="121"/>
    </location>
</feature>
<organism evidence="3 4">
    <name type="scientific">Aureibacter tunicatorum</name>
    <dbReference type="NCBI Taxonomy" id="866807"/>
    <lineage>
        <taxon>Bacteria</taxon>
        <taxon>Pseudomonadati</taxon>
        <taxon>Bacteroidota</taxon>
        <taxon>Cytophagia</taxon>
        <taxon>Cytophagales</taxon>
        <taxon>Persicobacteraceae</taxon>
        <taxon>Aureibacter</taxon>
    </lineage>
</organism>